<keyword evidence="4" id="KW-1185">Reference proteome</keyword>
<keyword evidence="1" id="KW-1133">Transmembrane helix</keyword>
<reference evidence="3" key="1">
    <citation type="submission" date="2020-06" db="EMBL/GenBank/DDBJ databases">
        <title>WGS assembly of Ceratodon purpureus strain R40.</title>
        <authorList>
            <person name="Carey S.B."/>
            <person name="Jenkins J."/>
            <person name="Shu S."/>
            <person name="Lovell J.T."/>
            <person name="Sreedasyam A."/>
            <person name="Maumus F."/>
            <person name="Tiley G.P."/>
            <person name="Fernandez-Pozo N."/>
            <person name="Barry K."/>
            <person name="Chen C."/>
            <person name="Wang M."/>
            <person name="Lipzen A."/>
            <person name="Daum C."/>
            <person name="Saski C.A."/>
            <person name="Payton A.C."/>
            <person name="Mcbreen J.C."/>
            <person name="Conrad R.E."/>
            <person name="Kollar L.M."/>
            <person name="Olsson S."/>
            <person name="Huttunen S."/>
            <person name="Landis J.B."/>
            <person name="Wickett N.J."/>
            <person name="Johnson M.G."/>
            <person name="Rensing S.A."/>
            <person name="Grimwood J."/>
            <person name="Schmutz J."/>
            <person name="Mcdaniel S.F."/>
        </authorList>
    </citation>
    <scope>NUCLEOTIDE SEQUENCE</scope>
    <source>
        <strain evidence="3">R40</strain>
    </source>
</reference>
<feature type="transmembrane region" description="Helical" evidence="1">
    <location>
        <begin position="150"/>
        <end position="167"/>
    </location>
</feature>
<keyword evidence="1" id="KW-0812">Transmembrane</keyword>
<gene>
    <name evidence="3" type="ORF">KC19_4G191300</name>
</gene>
<dbReference type="OrthoDB" id="1916993at2759"/>
<evidence type="ECO:0000313" key="3">
    <source>
        <dbReference type="EMBL" id="KAG0580683.1"/>
    </source>
</evidence>
<feature type="chain" id="PRO_5035750529" description="Kazal-like domain-containing protein" evidence="2">
    <location>
        <begin position="27"/>
        <end position="168"/>
    </location>
</feature>
<evidence type="ECO:0000256" key="1">
    <source>
        <dbReference type="SAM" id="Phobius"/>
    </source>
</evidence>
<dbReference type="PANTHER" id="PTHR34376">
    <property type="entry name" value="SERINE PROTEASE INHIBITOR, KAZAL-TYPE FAMILY PROTEIN"/>
    <property type="match status" value="1"/>
</dbReference>
<accession>A0A8T0IDW2</accession>
<dbReference type="Gene3D" id="3.30.60.30">
    <property type="match status" value="1"/>
</dbReference>
<name>A0A8T0IDW2_CERPU</name>
<dbReference type="EMBL" id="CM026424">
    <property type="protein sequence ID" value="KAG0580683.1"/>
    <property type="molecule type" value="Genomic_DNA"/>
</dbReference>
<proteinExistence type="predicted"/>
<dbReference type="Proteomes" id="UP000822688">
    <property type="component" value="Chromosome 4"/>
</dbReference>
<evidence type="ECO:0000256" key="2">
    <source>
        <dbReference type="SAM" id="SignalP"/>
    </source>
</evidence>
<sequence length="168" mass="17615">MAISGRLVAWTVVLLLSLCCVIGSYGMSEENSSVVSRDVGVADVGLVGRGEAPCGSHAEMRQEGYLKQRVASADGAISVGTGPCIRQTTKSCPVKCFRADPVCGIDKVTYWCGAADANCAGVEVAHDGYCNLWESNTNIGSSTAVQSLQLVHMLWLVVAGMFVVLGLL</sequence>
<evidence type="ECO:0000313" key="4">
    <source>
        <dbReference type="Proteomes" id="UP000822688"/>
    </source>
</evidence>
<feature type="signal peptide" evidence="2">
    <location>
        <begin position="1"/>
        <end position="26"/>
    </location>
</feature>
<dbReference type="AlphaFoldDB" id="A0A8T0IDW2"/>
<protein>
    <recommendedName>
        <fullName evidence="5">Kazal-like domain-containing protein</fullName>
    </recommendedName>
</protein>
<comment type="caution">
    <text evidence="3">The sequence shown here is derived from an EMBL/GenBank/DDBJ whole genome shotgun (WGS) entry which is preliminary data.</text>
</comment>
<dbReference type="PANTHER" id="PTHR34376:SF2">
    <property type="entry name" value="SERINE PROTEASE INHIBITOR, KAZAL-TYPE FAMILY PROTEIN"/>
    <property type="match status" value="1"/>
</dbReference>
<keyword evidence="1" id="KW-0472">Membrane</keyword>
<keyword evidence="2" id="KW-0732">Signal</keyword>
<evidence type="ECO:0008006" key="5">
    <source>
        <dbReference type="Google" id="ProtNLM"/>
    </source>
</evidence>
<organism evidence="3 4">
    <name type="scientific">Ceratodon purpureus</name>
    <name type="common">Fire moss</name>
    <name type="synonym">Dicranum purpureum</name>
    <dbReference type="NCBI Taxonomy" id="3225"/>
    <lineage>
        <taxon>Eukaryota</taxon>
        <taxon>Viridiplantae</taxon>
        <taxon>Streptophyta</taxon>
        <taxon>Embryophyta</taxon>
        <taxon>Bryophyta</taxon>
        <taxon>Bryophytina</taxon>
        <taxon>Bryopsida</taxon>
        <taxon>Dicranidae</taxon>
        <taxon>Pseudoditrichales</taxon>
        <taxon>Ditrichaceae</taxon>
        <taxon>Ceratodon</taxon>
    </lineage>
</organism>